<dbReference type="Gene3D" id="3.40.605.10">
    <property type="entry name" value="Aldehyde Dehydrogenase, Chain A, domain 1"/>
    <property type="match status" value="1"/>
</dbReference>
<evidence type="ECO:0000256" key="7">
    <source>
        <dbReference type="ARBA" id="ARBA00022490"/>
    </source>
</evidence>
<dbReference type="GO" id="GO:0005739">
    <property type="term" value="C:mitochondrion"/>
    <property type="evidence" value="ECO:0007669"/>
    <property type="project" value="UniProtKB-SubCell"/>
</dbReference>
<dbReference type="InterPro" id="IPR016162">
    <property type="entry name" value="Ald_DH_N"/>
</dbReference>
<dbReference type="PANTHER" id="PTHR43521:SF1">
    <property type="entry name" value="ALPHA-AMINOADIPIC SEMIALDEHYDE DEHYDROGENASE"/>
    <property type="match status" value="1"/>
</dbReference>
<comment type="subcellular location">
    <subcellularLocation>
        <location evidence="3">Cytoplasm</location>
        <location evidence="3">Cytosol</location>
    </subcellularLocation>
    <subcellularLocation>
        <location evidence="2">Mitochondrion</location>
    </subcellularLocation>
    <subcellularLocation>
        <location evidence="1">Nucleus</location>
    </subcellularLocation>
</comment>
<evidence type="ECO:0000256" key="11">
    <source>
        <dbReference type="ARBA" id="ARBA00023027"/>
    </source>
</evidence>
<dbReference type="InterPro" id="IPR015590">
    <property type="entry name" value="Aldehyde_DH_dom"/>
</dbReference>
<keyword evidence="11" id="KW-0520">NAD</keyword>
<dbReference type="AlphaFoldDB" id="A0AAV6GC01"/>
<evidence type="ECO:0000256" key="24">
    <source>
        <dbReference type="ARBA" id="ARBA00058360"/>
    </source>
</evidence>
<organism evidence="34 35">
    <name type="scientific">Alosa alosa</name>
    <name type="common">allis shad</name>
    <dbReference type="NCBI Taxonomy" id="278164"/>
    <lineage>
        <taxon>Eukaryota</taxon>
        <taxon>Metazoa</taxon>
        <taxon>Chordata</taxon>
        <taxon>Craniata</taxon>
        <taxon>Vertebrata</taxon>
        <taxon>Euteleostomi</taxon>
        <taxon>Actinopterygii</taxon>
        <taxon>Neopterygii</taxon>
        <taxon>Teleostei</taxon>
        <taxon>Clupei</taxon>
        <taxon>Clupeiformes</taxon>
        <taxon>Clupeoidei</taxon>
        <taxon>Clupeidae</taxon>
        <taxon>Alosa</taxon>
    </lineage>
</organism>
<evidence type="ECO:0000256" key="9">
    <source>
        <dbReference type="ARBA" id="ARBA00022990"/>
    </source>
</evidence>
<gene>
    <name evidence="34" type="ORF">AALO_G00167890</name>
</gene>
<evidence type="ECO:0000256" key="21">
    <source>
        <dbReference type="ARBA" id="ARBA00052192"/>
    </source>
</evidence>
<comment type="catalytic activity">
    <reaction evidence="17">
        <text>octanal + NAD(+) + H2O = octanoate + NADH + 2 H(+)</text>
        <dbReference type="Rhea" id="RHEA:44100"/>
        <dbReference type="ChEBI" id="CHEBI:15377"/>
        <dbReference type="ChEBI" id="CHEBI:15378"/>
        <dbReference type="ChEBI" id="CHEBI:17935"/>
        <dbReference type="ChEBI" id="CHEBI:25646"/>
        <dbReference type="ChEBI" id="CHEBI:57540"/>
        <dbReference type="ChEBI" id="CHEBI:57945"/>
    </reaction>
    <physiologicalReaction direction="left-to-right" evidence="17">
        <dbReference type="Rhea" id="RHEA:44101"/>
    </physiologicalReaction>
</comment>
<evidence type="ECO:0000256" key="2">
    <source>
        <dbReference type="ARBA" id="ARBA00004173"/>
    </source>
</evidence>
<evidence type="ECO:0000256" key="13">
    <source>
        <dbReference type="ARBA" id="ARBA00023242"/>
    </source>
</evidence>
<dbReference type="GO" id="GO:0008802">
    <property type="term" value="F:betaine-aldehyde dehydrogenase (NAD+) activity"/>
    <property type="evidence" value="ECO:0007669"/>
    <property type="project" value="UniProtKB-EC"/>
</dbReference>
<dbReference type="InterPro" id="IPR016161">
    <property type="entry name" value="Ald_DH/histidinol_DH"/>
</dbReference>
<keyword evidence="7" id="KW-0963">Cytoplasm</keyword>
<evidence type="ECO:0000256" key="15">
    <source>
        <dbReference type="ARBA" id="ARBA00037921"/>
    </source>
</evidence>
<comment type="catalytic activity">
    <reaction evidence="21">
        <text>betaine aldehyde + NAD(+) + H2O = glycine betaine + NADH + 2 H(+)</text>
        <dbReference type="Rhea" id="RHEA:15305"/>
        <dbReference type="ChEBI" id="CHEBI:15377"/>
        <dbReference type="ChEBI" id="CHEBI:15378"/>
        <dbReference type="ChEBI" id="CHEBI:15710"/>
        <dbReference type="ChEBI" id="CHEBI:17750"/>
        <dbReference type="ChEBI" id="CHEBI:57540"/>
        <dbReference type="ChEBI" id="CHEBI:57945"/>
        <dbReference type="EC" id="1.2.1.8"/>
    </reaction>
    <physiologicalReaction direction="left-to-right" evidence="21">
        <dbReference type="Rhea" id="RHEA:15306"/>
    </physiologicalReaction>
</comment>
<evidence type="ECO:0000256" key="19">
    <source>
        <dbReference type="ARBA" id="ARBA00051641"/>
    </source>
</evidence>
<evidence type="ECO:0000256" key="5">
    <source>
        <dbReference type="ARBA" id="ARBA00011881"/>
    </source>
</evidence>
<evidence type="ECO:0000256" key="22">
    <source>
        <dbReference type="ARBA" id="ARBA00052203"/>
    </source>
</evidence>
<keyword evidence="9" id="KW-0007">Acetylation</keyword>
<dbReference type="Pfam" id="PF00171">
    <property type="entry name" value="Aldedh"/>
    <property type="match status" value="1"/>
</dbReference>
<evidence type="ECO:0000256" key="17">
    <source>
        <dbReference type="ARBA" id="ARBA00050741"/>
    </source>
</evidence>
<evidence type="ECO:0000313" key="34">
    <source>
        <dbReference type="EMBL" id="KAG5272654.1"/>
    </source>
</evidence>
<keyword evidence="12" id="KW-0496">Mitochondrion</keyword>
<evidence type="ECO:0000256" key="23">
    <source>
        <dbReference type="ARBA" id="ARBA00052892"/>
    </source>
</evidence>
<evidence type="ECO:0000256" key="29">
    <source>
        <dbReference type="ARBA" id="ARBA00081296"/>
    </source>
</evidence>
<dbReference type="GO" id="GO:0005634">
    <property type="term" value="C:nucleus"/>
    <property type="evidence" value="ECO:0007669"/>
    <property type="project" value="UniProtKB-SubCell"/>
</dbReference>
<comment type="catalytic activity">
    <reaction evidence="18">
        <text>(E)-4-hydroxynon-2-enal + NAD(+) + H2O = (E)-4-hydroxynon-2-enoate + NADH + 2 H(+)</text>
        <dbReference type="Rhea" id="RHEA:67248"/>
        <dbReference type="ChEBI" id="CHEBI:15377"/>
        <dbReference type="ChEBI" id="CHEBI:15378"/>
        <dbReference type="ChEBI" id="CHEBI:57540"/>
        <dbReference type="ChEBI" id="CHEBI:57945"/>
        <dbReference type="ChEBI" id="CHEBI:58968"/>
        <dbReference type="ChEBI" id="CHEBI:142920"/>
    </reaction>
    <physiologicalReaction direction="left-to-right" evidence="18">
        <dbReference type="Rhea" id="RHEA:67249"/>
    </physiologicalReaction>
</comment>
<comment type="catalytic activity">
    <reaction evidence="22">
        <text>hexanal + NAD(+) + H2O = hexanoate + NADH + 2 H(+)</text>
        <dbReference type="Rhea" id="RHEA:67276"/>
        <dbReference type="ChEBI" id="CHEBI:15377"/>
        <dbReference type="ChEBI" id="CHEBI:15378"/>
        <dbReference type="ChEBI" id="CHEBI:17120"/>
        <dbReference type="ChEBI" id="CHEBI:57540"/>
        <dbReference type="ChEBI" id="CHEBI:57945"/>
        <dbReference type="ChEBI" id="CHEBI:88528"/>
    </reaction>
    <physiologicalReaction direction="left-to-right" evidence="22">
        <dbReference type="Rhea" id="RHEA:67277"/>
    </physiologicalReaction>
</comment>
<evidence type="ECO:0000256" key="8">
    <source>
        <dbReference type="ARBA" id="ARBA00022946"/>
    </source>
</evidence>
<evidence type="ECO:0000256" key="14">
    <source>
        <dbReference type="ARBA" id="ARBA00024226"/>
    </source>
</evidence>
<keyword evidence="13" id="KW-0539">Nucleus</keyword>
<evidence type="ECO:0000256" key="26">
    <source>
        <dbReference type="ARBA" id="ARBA00070398"/>
    </source>
</evidence>
<dbReference type="CDD" id="cd07130">
    <property type="entry name" value="ALDH_F7_AASADH"/>
    <property type="match status" value="1"/>
</dbReference>
<evidence type="ECO:0000256" key="1">
    <source>
        <dbReference type="ARBA" id="ARBA00004123"/>
    </source>
</evidence>
<evidence type="ECO:0000256" key="12">
    <source>
        <dbReference type="ARBA" id="ARBA00023128"/>
    </source>
</evidence>
<keyword evidence="8" id="KW-0809">Transit peptide</keyword>
<dbReference type="InterPro" id="IPR016163">
    <property type="entry name" value="Ald_DH_C"/>
</dbReference>
<keyword evidence="10 32" id="KW-0560">Oxidoreductase</keyword>
<dbReference type="EC" id="1.2.1.31" evidence="6"/>
<evidence type="ECO:0000259" key="33">
    <source>
        <dbReference type="Pfam" id="PF00171"/>
    </source>
</evidence>
<name>A0AAV6GC01_9TELE</name>
<comment type="subunit">
    <text evidence="5">Homotetramer.</text>
</comment>
<evidence type="ECO:0000256" key="28">
    <source>
        <dbReference type="ARBA" id="ARBA00080350"/>
    </source>
</evidence>
<dbReference type="SUPFAM" id="SSF53720">
    <property type="entry name" value="ALDH-like"/>
    <property type="match status" value="1"/>
</dbReference>
<sequence length="640" mass="70481">MRVMQYMSALEIYMLSMLTTSTSLTMPADIRQPQPIEVYQRKVYSKIQFIKFIFLYYHVVRQQEGEALFDQSCLSIGEKAGAHRRGVYVTTCVLLHPFTNMQRTLALTVARHIALRKKVYSLSFRPTAAMSTLLINQPKYAWLKELGLKEDNDGVYNGTWGGKGEVVTSYCPANNEPIARVRQATLEEYEETVKKAREAWKVWTDIPAPKRGEIVRQIGDALRQKIKVLGSLVSLEMGKIYVEGVGEVQEYVDVCDYAVGLSRMIGGPVLPSERPGHALIEQWNPVGLVGIITAFNFPVAVYGWNNAIALICGNVCLWKGAPTTPLTSVAVTKIVAEVLEQNNLPGAICSMTCGGADIGTAMAKDERVNLVSFTGSTHVGKLVSLMVQERFGRQLLELGGNNAIIVFEDADLSLVVPSAVFAAVGTAGQRCTTTRRLMLHESVHDEVVQRITKAYKQVRIGDPWDPNTLYGPLHTKQAVDQYLAAIEQAKQQGGTVVCGAKVMDRPGNYVEPTIITGLAHDAPIVHTETFVPILYVLKFKSEEEAFAWNNEVKQGLSSSIFTKDMGRVFRWLGPKGSDCGIVNVNIPTSGAEIGGAFGGEKHTGGGRESGSDSWKQYMRRSTCTINYSKDLPLAQGIKFE</sequence>
<comment type="catalytic activity">
    <reaction evidence="19">
        <text>an aldehyde + NAD(+) + H2O = a carboxylate + NADH + 2 H(+)</text>
        <dbReference type="Rhea" id="RHEA:16185"/>
        <dbReference type="ChEBI" id="CHEBI:15377"/>
        <dbReference type="ChEBI" id="CHEBI:15378"/>
        <dbReference type="ChEBI" id="CHEBI:17478"/>
        <dbReference type="ChEBI" id="CHEBI:29067"/>
        <dbReference type="ChEBI" id="CHEBI:57540"/>
        <dbReference type="ChEBI" id="CHEBI:57945"/>
        <dbReference type="EC" id="1.2.1.3"/>
    </reaction>
    <physiologicalReaction direction="left-to-right" evidence="19">
        <dbReference type="Rhea" id="RHEA:16186"/>
    </physiologicalReaction>
</comment>
<keyword evidence="35" id="KW-1185">Reference proteome</keyword>
<reference evidence="34" key="1">
    <citation type="submission" date="2020-10" db="EMBL/GenBank/DDBJ databases">
        <title>Chromosome-scale genome assembly of the Allis shad, Alosa alosa.</title>
        <authorList>
            <person name="Margot Z."/>
            <person name="Christophe K."/>
            <person name="Cabau C."/>
            <person name="Louis A."/>
            <person name="Berthelot C."/>
            <person name="Parey E."/>
            <person name="Roest Crollius H."/>
            <person name="Montfort J."/>
            <person name="Robinson-Rechavi M."/>
            <person name="Bucao C."/>
            <person name="Bouchez O."/>
            <person name="Gislard M."/>
            <person name="Lluch J."/>
            <person name="Milhes M."/>
            <person name="Lampietro C."/>
            <person name="Lopez Roques C."/>
            <person name="Donnadieu C."/>
            <person name="Braasch I."/>
            <person name="Desvignes T."/>
            <person name="Postlethwait J."/>
            <person name="Bobe J."/>
            <person name="Guiguen Y."/>
        </authorList>
    </citation>
    <scope>NUCLEOTIDE SEQUENCE</scope>
    <source>
        <strain evidence="34">M-15738</strain>
        <tissue evidence="34">Blood</tissue>
    </source>
</reference>
<dbReference type="EC" id="1.2.1.8" evidence="25"/>
<evidence type="ECO:0000256" key="30">
    <source>
        <dbReference type="ARBA" id="ARBA00081730"/>
    </source>
</evidence>
<evidence type="ECO:0000256" key="6">
    <source>
        <dbReference type="ARBA" id="ARBA00013073"/>
    </source>
</evidence>
<comment type="catalytic activity">
    <reaction evidence="20">
        <text>(S)-2-amino-6-oxohexanoate + NAD(+) + H2O = L-2-aminoadipate + NADH + 2 H(+)</text>
        <dbReference type="Rhea" id="RHEA:12308"/>
        <dbReference type="ChEBI" id="CHEBI:15377"/>
        <dbReference type="ChEBI" id="CHEBI:15378"/>
        <dbReference type="ChEBI" id="CHEBI:57540"/>
        <dbReference type="ChEBI" id="CHEBI:57945"/>
        <dbReference type="ChEBI" id="CHEBI:58321"/>
        <dbReference type="ChEBI" id="CHEBI:58672"/>
        <dbReference type="EC" id="1.2.1.31"/>
    </reaction>
    <physiologicalReaction direction="left-to-right" evidence="20">
        <dbReference type="Rhea" id="RHEA:12309"/>
    </physiologicalReaction>
</comment>
<comment type="similarity">
    <text evidence="4 32">Belongs to the aldehyde dehydrogenase family.</text>
</comment>
<evidence type="ECO:0000256" key="25">
    <source>
        <dbReference type="ARBA" id="ARBA00066671"/>
    </source>
</evidence>
<dbReference type="Gene3D" id="3.40.309.10">
    <property type="entry name" value="Aldehyde Dehydrogenase, Chain A, domain 2"/>
    <property type="match status" value="1"/>
</dbReference>
<evidence type="ECO:0000256" key="18">
    <source>
        <dbReference type="ARBA" id="ARBA00050931"/>
    </source>
</evidence>
<dbReference type="InterPro" id="IPR029510">
    <property type="entry name" value="Ald_DH_CS_GLU"/>
</dbReference>
<evidence type="ECO:0000256" key="20">
    <source>
        <dbReference type="ARBA" id="ARBA00051657"/>
    </source>
</evidence>
<comment type="caution">
    <text evidence="34">The sequence shown here is derived from an EMBL/GenBank/DDBJ whole genome shotgun (WGS) entry which is preliminary data.</text>
</comment>
<dbReference type="EC" id="1.2.1.3" evidence="14"/>
<dbReference type="PANTHER" id="PTHR43521">
    <property type="entry name" value="ALPHA-AMINOADIPIC SEMIALDEHYDE DEHYDROGENASE"/>
    <property type="match status" value="1"/>
</dbReference>
<evidence type="ECO:0000256" key="27">
    <source>
        <dbReference type="ARBA" id="ARBA00077960"/>
    </source>
</evidence>
<evidence type="ECO:0000313" key="35">
    <source>
        <dbReference type="Proteomes" id="UP000823561"/>
    </source>
</evidence>
<dbReference type="GO" id="GO:0005829">
    <property type="term" value="C:cytosol"/>
    <property type="evidence" value="ECO:0007669"/>
    <property type="project" value="UniProtKB-SubCell"/>
</dbReference>
<evidence type="ECO:0000256" key="3">
    <source>
        <dbReference type="ARBA" id="ARBA00004514"/>
    </source>
</evidence>
<comment type="function">
    <text evidence="24">Multifunctional enzyme mediating important protective effects. Metabolizes betaine aldehyde to betaine, an important cellular osmolyte and methyl donor. Protects cells from oxidative stress by metabolizing a number of lipid peroxidation-derived aldehydes. Involved in lysine catabolism.</text>
</comment>
<dbReference type="Proteomes" id="UP000823561">
    <property type="component" value="Chromosome 12"/>
</dbReference>
<evidence type="ECO:0000256" key="31">
    <source>
        <dbReference type="PROSITE-ProRule" id="PRU10007"/>
    </source>
</evidence>
<comment type="pathway">
    <text evidence="15">Amine and polyamine biosynthesis; betaine biosynthesis via choline pathway; betaine from betaine aldehyde: step 1/1.</text>
</comment>
<evidence type="ECO:0000256" key="4">
    <source>
        <dbReference type="ARBA" id="ARBA00009986"/>
    </source>
</evidence>
<evidence type="ECO:0000256" key="10">
    <source>
        <dbReference type="ARBA" id="ARBA00023002"/>
    </source>
</evidence>
<comment type="catalytic activity">
    <reaction evidence="16">
        <text>nonanal + NAD(+) + H2O = nonanoate + NADH + 2 H(+)</text>
        <dbReference type="Rhea" id="RHEA:69759"/>
        <dbReference type="ChEBI" id="CHEBI:15377"/>
        <dbReference type="ChEBI" id="CHEBI:15378"/>
        <dbReference type="ChEBI" id="CHEBI:32361"/>
        <dbReference type="ChEBI" id="CHEBI:57540"/>
        <dbReference type="ChEBI" id="CHEBI:57945"/>
        <dbReference type="ChEBI" id="CHEBI:84268"/>
    </reaction>
    <physiologicalReaction direction="left-to-right" evidence="16">
        <dbReference type="Rhea" id="RHEA:69760"/>
    </physiologicalReaction>
</comment>
<dbReference type="FunFam" id="3.40.309.10:FF:000018">
    <property type="entry name" value="Alpha-aminoadipic semialdehyde dehydrogenase"/>
    <property type="match status" value="1"/>
</dbReference>
<accession>A0AAV6GC01</accession>
<dbReference type="EMBL" id="JADWDJ010000012">
    <property type="protein sequence ID" value="KAG5272654.1"/>
    <property type="molecule type" value="Genomic_DNA"/>
</dbReference>
<dbReference type="FunFam" id="3.40.605.10:FF:000015">
    <property type="entry name" value="alpha-aminoadipic semialdehyde dehydrogenase"/>
    <property type="match status" value="1"/>
</dbReference>
<feature type="active site" evidence="31">
    <location>
        <position position="397"/>
    </location>
</feature>
<protein>
    <recommendedName>
        <fullName evidence="26">Alpha-aminoadipic semialdehyde dehydrogenase</fullName>
        <ecNumber evidence="14">1.2.1.3</ecNumber>
        <ecNumber evidence="6">1.2.1.31</ecNumber>
        <ecNumber evidence="25">1.2.1.8</ecNumber>
    </recommendedName>
    <alternativeName>
        <fullName evidence="29">Aldehyde dehydrogenase family 7 member A1</fullName>
    </alternativeName>
    <alternativeName>
        <fullName evidence="28">Antiquitin-1</fullName>
    </alternativeName>
    <alternativeName>
        <fullName evidence="27">Betaine aldehyde dehydrogenase</fullName>
    </alternativeName>
    <alternativeName>
        <fullName evidence="30">Delta1-piperideine-6-carboxylate dehydrogenase</fullName>
    </alternativeName>
</protein>
<dbReference type="InterPro" id="IPR044638">
    <property type="entry name" value="ALDH7A1-like"/>
</dbReference>
<comment type="catalytic activity">
    <reaction evidence="23">
        <text>(E)-non-2-enal + NAD(+) + H2O = (E)-non-2-enoate + NADH + 2 H(+)</text>
        <dbReference type="Rhea" id="RHEA:69767"/>
        <dbReference type="ChEBI" id="CHEBI:15377"/>
        <dbReference type="ChEBI" id="CHEBI:15378"/>
        <dbReference type="ChEBI" id="CHEBI:57540"/>
        <dbReference type="ChEBI" id="CHEBI:57945"/>
        <dbReference type="ChEBI" id="CHEBI:142592"/>
        <dbReference type="ChEBI" id="CHEBI:143908"/>
    </reaction>
    <physiologicalReaction direction="left-to-right" evidence="23">
        <dbReference type="Rhea" id="RHEA:69768"/>
    </physiologicalReaction>
</comment>
<evidence type="ECO:0000256" key="16">
    <source>
        <dbReference type="ARBA" id="ARBA00050551"/>
    </source>
</evidence>
<proteinExistence type="inferred from homology"/>
<feature type="domain" description="Aldehyde dehydrogenase" evidence="33">
    <location>
        <begin position="165"/>
        <end position="620"/>
    </location>
</feature>
<dbReference type="GO" id="GO:0004043">
    <property type="term" value="F:L-aminoadipate-semialdehyde dehydrogenase [NAD(P)+] activity"/>
    <property type="evidence" value="ECO:0007669"/>
    <property type="project" value="UniProtKB-EC"/>
</dbReference>
<dbReference type="PROSITE" id="PS00687">
    <property type="entry name" value="ALDEHYDE_DEHYDR_GLU"/>
    <property type="match status" value="1"/>
</dbReference>
<evidence type="ECO:0000256" key="32">
    <source>
        <dbReference type="RuleBase" id="RU003345"/>
    </source>
</evidence>